<keyword evidence="1" id="KW-0472">Membrane</keyword>
<evidence type="ECO:0000313" key="2">
    <source>
        <dbReference type="EMBL" id="MDM7856930.1"/>
    </source>
</evidence>
<dbReference type="EMBL" id="JAUCDY010000001">
    <property type="protein sequence ID" value="MDM7856930.1"/>
    <property type="molecule type" value="Genomic_DNA"/>
</dbReference>
<comment type="caution">
    <text evidence="2">The sequence shown here is derived from an EMBL/GenBank/DDBJ whole genome shotgun (WGS) entry which is preliminary data.</text>
</comment>
<protein>
    <submittedName>
        <fullName evidence="2">DUF4381 domain-containing protein</fullName>
    </submittedName>
</protein>
<proteinExistence type="predicted"/>
<keyword evidence="1" id="KW-0812">Transmembrane</keyword>
<organism evidence="2 3">
    <name type="scientific">Thiopseudomonas acetoxidans</name>
    <dbReference type="NCBI Taxonomy" id="3041622"/>
    <lineage>
        <taxon>Bacteria</taxon>
        <taxon>Pseudomonadati</taxon>
        <taxon>Pseudomonadota</taxon>
        <taxon>Gammaproteobacteria</taxon>
        <taxon>Pseudomonadales</taxon>
        <taxon>Pseudomonadaceae</taxon>
        <taxon>Thiopseudomonas</taxon>
    </lineage>
</organism>
<keyword evidence="1" id="KW-1133">Transmembrane helix</keyword>
<evidence type="ECO:0000256" key="1">
    <source>
        <dbReference type="SAM" id="Phobius"/>
    </source>
</evidence>
<gene>
    <name evidence="2" type="ORF">QEZ41_01350</name>
</gene>
<dbReference type="InterPro" id="IPR025489">
    <property type="entry name" value="DUF4381"/>
</dbReference>
<feature type="transmembrane region" description="Helical" evidence="1">
    <location>
        <begin position="20"/>
        <end position="42"/>
    </location>
</feature>
<keyword evidence="3" id="KW-1185">Reference proteome</keyword>
<reference evidence="2 3" key="1">
    <citation type="submission" date="2023-06" db="EMBL/GenBank/DDBJ databases">
        <title>Thiopseudomonas sp. CY1220 draft genome sequence.</title>
        <authorList>
            <person name="Zhao G."/>
            <person name="An M."/>
        </authorList>
    </citation>
    <scope>NUCLEOTIDE SEQUENCE [LARGE SCALE GENOMIC DNA]</scope>
    <source>
        <strain evidence="2 3">CY1220</strain>
    </source>
</reference>
<evidence type="ECO:0000313" key="3">
    <source>
        <dbReference type="Proteomes" id="UP001241056"/>
    </source>
</evidence>
<sequence>MTTTLAQMQPLLYPPISSNSLSWLNFAFVVAALCIIVGIIILTRKHTKPLAQSTTTEQFRQQALLELANIARPSADELAGPWLQQINQLLKRLCSVRYPEYDSHRLTGREWLAFLDSRCPAAGLTRWMILAEGSYQPECRLDEQAIDALYSAIQIWINKHV</sequence>
<accession>A0ABT7SL63</accession>
<dbReference type="Proteomes" id="UP001241056">
    <property type="component" value="Unassembled WGS sequence"/>
</dbReference>
<dbReference type="Pfam" id="PF14316">
    <property type="entry name" value="DUF4381"/>
    <property type="match status" value="1"/>
</dbReference>
<name>A0ABT7SL63_9GAMM</name>